<dbReference type="PROSITE" id="PS51149">
    <property type="entry name" value="GLY_RADICAL_2"/>
    <property type="match status" value="1"/>
</dbReference>
<evidence type="ECO:0000256" key="9">
    <source>
        <dbReference type="ARBA" id="ARBA00022818"/>
    </source>
</evidence>
<dbReference type="RefSeq" id="WP_007001546.1">
    <property type="nucleotide sequence ID" value="NZ_JH992955.1"/>
</dbReference>
<dbReference type="NCBIfam" id="TIGR01255">
    <property type="entry name" value="pyr_form_ly_1"/>
    <property type="match status" value="1"/>
</dbReference>
<dbReference type="eggNOG" id="COG1882">
    <property type="taxonomic scope" value="Bacteria"/>
</dbReference>
<evidence type="ECO:0000256" key="1">
    <source>
        <dbReference type="ARBA" id="ARBA00004496"/>
    </source>
</evidence>
<dbReference type="Pfam" id="PF02901">
    <property type="entry name" value="PFL-like"/>
    <property type="match status" value="1"/>
</dbReference>
<keyword evidence="20" id="KW-1185">Reference proteome</keyword>
<comment type="subunit">
    <text evidence="16">Homodimer.</text>
</comment>
<dbReference type="InterPro" id="IPR005949">
    <property type="entry name" value="Form_AcTrfase"/>
</dbReference>
<comment type="catalytic activity">
    <reaction evidence="13 16">
        <text>formate + acetyl-CoA = pyruvate + CoA</text>
        <dbReference type="Rhea" id="RHEA:11844"/>
        <dbReference type="ChEBI" id="CHEBI:15361"/>
        <dbReference type="ChEBI" id="CHEBI:15740"/>
        <dbReference type="ChEBI" id="CHEBI:57287"/>
        <dbReference type="ChEBI" id="CHEBI:57288"/>
        <dbReference type="EC" id="2.3.1.54"/>
    </reaction>
</comment>
<reference evidence="19 20" key="1">
    <citation type="submission" date="2012-09" db="EMBL/GenBank/DDBJ databases">
        <title>The Genome Sequence of Actinobaculum massiliae ACS-171-V-COL2.</title>
        <authorList>
            <consortium name="The Broad Institute Genome Sequencing Platform"/>
            <person name="Earl A."/>
            <person name="Ward D."/>
            <person name="Feldgarden M."/>
            <person name="Gevers D."/>
            <person name="Saerens B."/>
            <person name="Vaneechoutte M."/>
            <person name="Walker B."/>
            <person name="Young S.K."/>
            <person name="Zeng Q."/>
            <person name="Gargeya S."/>
            <person name="Fitzgerald M."/>
            <person name="Haas B."/>
            <person name="Abouelleil A."/>
            <person name="Alvarado L."/>
            <person name="Arachchi H.M."/>
            <person name="Berlin A."/>
            <person name="Chapman S.B."/>
            <person name="Goldberg J."/>
            <person name="Griggs A."/>
            <person name="Gujja S."/>
            <person name="Hansen M."/>
            <person name="Howarth C."/>
            <person name="Imamovic A."/>
            <person name="Larimer J."/>
            <person name="McCowen C."/>
            <person name="Montmayeur A."/>
            <person name="Murphy C."/>
            <person name="Neiman D."/>
            <person name="Pearson M."/>
            <person name="Priest M."/>
            <person name="Roberts A."/>
            <person name="Saif S."/>
            <person name="Shea T."/>
            <person name="Sisk P."/>
            <person name="Sykes S."/>
            <person name="Wortman J."/>
            <person name="Nusbaum C."/>
            <person name="Birren B."/>
        </authorList>
    </citation>
    <scope>NUCLEOTIDE SEQUENCE [LARGE SCALE GENOMIC DNA]</scope>
    <source>
        <strain evidence="20">ACS-171-V-Col2</strain>
    </source>
</reference>
<dbReference type="Pfam" id="PF01228">
    <property type="entry name" value="Gly_radical"/>
    <property type="match status" value="1"/>
</dbReference>
<dbReference type="UniPathway" id="UPA00920">
    <property type="reaction ID" value="UER00891"/>
</dbReference>
<dbReference type="GO" id="GO:0008861">
    <property type="term" value="F:formate C-acetyltransferase activity"/>
    <property type="evidence" value="ECO:0007669"/>
    <property type="project" value="UniProtKB-UniRule"/>
</dbReference>
<evidence type="ECO:0000256" key="10">
    <source>
        <dbReference type="ARBA" id="ARBA00023277"/>
    </source>
</evidence>
<dbReference type="AlphaFoldDB" id="K9EGC0"/>
<evidence type="ECO:0000256" key="8">
    <source>
        <dbReference type="ARBA" id="ARBA00022679"/>
    </source>
</evidence>
<evidence type="ECO:0000259" key="17">
    <source>
        <dbReference type="PROSITE" id="PS51149"/>
    </source>
</evidence>
<evidence type="ECO:0000256" key="14">
    <source>
        <dbReference type="PIRSR" id="PIRSR000379-1"/>
    </source>
</evidence>
<feature type="domain" description="Glycine radical" evidence="17">
    <location>
        <begin position="634"/>
        <end position="701"/>
    </location>
</feature>
<dbReference type="STRING" id="202789.GCA_001457435_00769"/>
<keyword evidence="6 16" id="KW-0963">Cytoplasm</keyword>
<dbReference type="Proteomes" id="UP000009888">
    <property type="component" value="Unassembled WGS sequence"/>
</dbReference>
<dbReference type="PATRIC" id="fig|883066.3.peg.1402"/>
<keyword evidence="7 16" id="KW-0313">Glucose metabolism</keyword>
<keyword evidence="9 16" id="KW-0556">Organic radical</keyword>
<evidence type="ECO:0000256" key="15">
    <source>
        <dbReference type="PROSITE-ProRule" id="PRU00493"/>
    </source>
</evidence>
<evidence type="ECO:0000256" key="7">
    <source>
        <dbReference type="ARBA" id="ARBA00022526"/>
    </source>
</evidence>
<evidence type="ECO:0000313" key="20">
    <source>
        <dbReference type="Proteomes" id="UP000009888"/>
    </source>
</evidence>
<comment type="caution">
    <text evidence="15">Lacks conserved residue(s) required for the propagation of feature annotation.</text>
</comment>
<gene>
    <name evidence="19" type="ORF">HMPREF9233_01340</name>
</gene>
<dbReference type="EC" id="2.3.1.54" evidence="4 16"/>
<feature type="active site" description="S-acetylcysteine intermediate" evidence="14">
    <location>
        <position position="419"/>
    </location>
</feature>
<comment type="subcellular location">
    <subcellularLocation>
        <location evidence="1 16">Cytoplasm</location>
    </subcellularLocation>
</comment>
<evidence type="ECO:0000256" key="12">
    <source>
        <dbReference type="ARBA" id="ARBA00031063"/>
    </source>
</evidence>
<evidence type="ECO:0000256" key="2">
    <source>
        <dbReference type="ARBA" id="ARBA00004809"/>
    </source>
</evidence>
<dbReference type="PROSITE" id="PS51554">
    <property type="entry name" value="PFL"/>
    <property type="match status" value="1"/>
</dbReference>
<evidence type="ECO:0000256" key="4">
    <source>
        <dbReference type="ARBA" id="ARBA00013214"/>
    </source>
</evidence>
<feature type="domain" description="PFL" evidence="18">
    <location>
        <begin position="9"/>
        <end position="627"/>
    </location>
</feature>
<comment type="caution">
    <text evidence="19">The sequence shown here is derived from an EMBL/GenBank/DDBJ whole genome shotgun (WGS) entry which is preliminary data.</text>
</comment>
<dbReference type="InterPro" id="IPR001150">
    <property type="entry name" value="Gly_radical"/>
</dbReference>
<evidence type="ECO:0000313" key="19">
    <source>
        <dbReference type="EMBL" id="EKU94886.1"/>
    </source>
</evidence>
<proteinExistence type="inferred from homology"/>
<dbReference type="GO" id="GO:0006006">
    <property type="term" value="P:glucose metabolic process"/>
    <property type="evidence" value="ECO:0007669"/>
    <property type="project" value="UniProtKB-UniRule"/>
</dbReference>
<dbReference type="PIRSF" id="PIRSF000379">
    <property type="entry name" value="For_Ac_trans_1"/>
    <property type="match status" value="1"/>
</dbReference>
<name>K9EGC0_9ACTO</name>
<dbReference type="InterPro" id="IPR050244">
    <property type="entry name" value="Auton_GlycylRad_Cofactor"/>
</dbReference>
<keyword evidence="8 16" id="KW-0808">Transferase</keyword>
<organism evidence="19 20">
    <name type="scientific">Actinobaculum massiliense ACS-171-V-Col2</name>
    <dbReference type="NCBI Taxonomy" id="883066"/>
    <lineage>
        <taxon>Bacteria</taxon>
        <taxon>Bacillati</taxon>
        <taxon>Actinomycetota</taxon>
        <taxon>Actinomycetes</taxon>
        <taxon>Actinomycetales</taxon>
        <taxon>Actinomycetaceae</taxon>
        <taxon>Actinobaculum</taxon>
    </lineage>
</organism>
<dbReference type="EMBL" id="AGWL01000007">
    <property type="protein sequence ID" value="EKU94886.1"/>
    <property type="molecule type" value="Genomic_DNA"/>
</dbReference>
<dbReference type="HOGENOM" id="CLU_023898_0_0_11"/>
<evidence type="ECO:0000256" key="5">
    <source>
        <dbReference type="ARBA" id="ARBA00013897"/>
    </source>
</evidence>
<evidence type="ECO:0000256" key="6">
    <source>
        <dbReference type="ARBA" id="ARBA00022490"/>
    </source>
</evidence>
<evidence type="ECO:0000256" key="13">
    <source>
        <dbReference type="ARBA" id="ARBA00049029"/>
    </source>
</evidence>
<dbReference type="PANTHER" id="PTHR30191:SF0">
    <property type="entry name" value="FORMATE ACETYLTRANSFERASE 1"/>
    <property type="match status" value="1"/>
</dbReference>
<dbReference type="InterPro" id="IPR004184">
    <property type="entry name" value="PFL_dom"/>
</dbReference>
<dbReference type="SUPFAM" id="SSF51998">
    <property type="entry name" value="PFL-like glycyl radical enzymes"/>
    <property type="match status" value="1"/>
</dbReference>
<evidence type="ECO:0000256" key="16">
    <source>
        <dbReference type="RuleBase" id="RU368075"/>
    </source>
</evidence>
<protein>
    <recommendedName>
        <fullName evidence="5 16">Formate acetyltransferase</fullName>
        <ecNumber evidence="4 16">2.3.1.54</ecNumber>
    </recommendedName>
    <alternativeName>
        <fullName evidence="12 16">Pyruvate formate-lyase</fullName>
    </alternativeName>
</protein>
<evidence type="ECO:0000256" key="11">
    <source>
        <dbReference type="ARBA" id="ARBA00023315"/>
    </source>
</evidence>
<dbReference type="PANTHER" id="PTHR30191">
    <property type="entry name" value="FORMATE ACETYLTRANSFERASE"/>
    <property type="match status" value="1"/>
</dbReference>
<dbReference type="GO" id="GO:0005829">
    <property type="term" value="C:cytosol"/>
    <property type="evidence" value="ECO:0007669"/>
    <property type="project" value="TreeGrafter"/>
</dbReference>
<evidence type="ECO:0000256" key="3">
    <source>
        <dbReference type="ARBA" id="ARBA00008375"/>
    </source>
</evidence>
<evidence type="ECO:0000259" key="18">
    <source>
        <dbReference type="PROSITE" id="PS51554"/>
    </source>
</evidence>
<comment type="similarity">
    <text evidence="3 16">Belongs to the glycyl radical enzyme (GRE) family. PFL subfamily.</text>
</comment>
<comment type="pathway">
    <text evidence="2 16">Fermentation; pyruvate fermentation; formate from pyruvate: step 1/1.</text>
</comment>
<dbReference type="CDD" id="cd01678">
    <property type="entry name" value="PFL1"/>
    <property type="match status" value="1"/>
</dbReference>
<keyword evidence="10 16" id="KW-0119">Carbohydrate metabolism</keyword>
<sequence length="701" mass="78042">MERTATEAPAVEETAWAGFTPGDWTNSIDVRDFIQKNYTPYEGDASFLAGPTDKTKRLWDHLEENYLSEERKRRVYDVDVDTPADIDAFPAGYISEDDDVIVGLQTDVPLKRAMMPNGGWRMVETAIKEAGKEINPRVKEIFTKYRKTHNDAVFDIYTPRIRAARHSHIITGLPDAYGRGRIIGDYRRVALYGIDKLIADKSATKDSVADKPFSEHWARFREEHSEQIKALKKLKHLGEIYGFDISKPAQTAKEAVQWLYFGYLAAVKSQDGAAMSIGRLSAFLDIYFERDLAAGIITESDAQEMIDNLVMKLRIVRFLRTIDYDQIFSGDPYWATWSDGGFGNDGRTLVTKTSFRLLQTLRNLGPAPEPNITIFWDPALPDGYKEFCAAISIETSSIQYESDAQIRDQWGDDAAIACCVSPMRIGKQMQFFGARVNAAKGLLYAINGGRDEMSGHQVTPEGEFKPVEGDGPLDFDDVWEKYEDMLDWVVQTYVEALNIIHYCHDRYAYEAVEMALHDSEIVRTMGCGIAGLSIVADSLSAIKYAKVYPVRDETGLVVDYRTEGEFPIYGNDDDRADEIAATVVHTIMSKIKAQPMYRDAVPTQSVLTITSNVVYGKATGSFPSGHQKGTPFSPGANPENGMDTHGMVASMLSVGKLDYKDALDGISLTNTITPQGLGRSKEEQVSNLVGIMDAGFIGGDE</sequence>
<keyword evidence="11 16" id="KW-0012">Acyltransferase</keyword>
<accession>K9EGC0</accession>
<feature type="active site" description="S-acetylcysteine intermediate" evidence="14">
    <location>
        <position position="418"/>
    </location>
</feature>
<dbReference type="Gene3D" id="3.20.70.20">
    <property type="match status" value="1"/>
</dbReference>